<evidence type="ECO:0000313" key="2">
    <source>
        <dbReference type="Proteomes" id="UP000032611"/>
    </source>
</evidence>
<dbReference type="OrthoDB" id="9806367at2"/>
<dbReference type="PATRIC" id="fig|1486262.3.peg.4244"/>
<dbReference type="EMBL" id="CP010803">
    <property type="protein sequence ID" value="AJY48399.1"/>
    <property type="molecule type" value="Genomic_DNA"/>
</dbReference>
<reference evidence="1 2" key="1">
    <citation type="journal article" date="2015" name="Genome Announc.">
        <title>Complete genome sequence of Martelella endophytica YC6887, which has antifungal activity associated with a halophyte.</title>
        <authorList>
            <person name="Khan A."/>
            <person name="Khan H."/>
            <person name="Chung E.J."/>
            <person name="Hossain M.T."/>
            <person name="Chung Y.R."/>
        </authorList>
    </citation>
    <scope>NUCLEOTIDE SEQUENCE [LARGE SCALE GENOMIC DNA]</scope>
    <source>
        <strain evidence="1">YC6887</strain>
    </source>
</reference>
<accession>A0A0D5LVX8</accession>
<dbReference type="STRING" id="1486262.TM49_20535"/>
<evidence type="ECO:0000313" key="1">
    <source>
        <dbReference type="EMBL" id="AJY48399.1"/>
    </source>
</evidence>
<name>A0A0D5LVX8_MAREN</name>
<dbReference type="Proteomes" id="UP000032611">
    <property type="component" value="Chromosome"/>
</dbReference>
<evidence type="ECO:0008006" key="3">
    <source>
        <dbReference type="Google" id="ProtNLM"/>
    </source>
</evidence>
<dbReference type="AlphaFoldDB" id="A0A0D5LVX8"/>
<keyword evidence="2" id="KW-1185">Reference proteome</keyword>
<dbReference type="Pfam" id="PF11164">
    <property type="entry name" value="DUF2948"/>
    <property type="match status" value="1"/>
</dbReference>
<organism evidence="1 2">
    <name type="scientific">Martelella endophytica</name>
    <dbReference type="NCBI Taxonomy" id="1486262"/>
    <lineage>
        <taxon>Bacteria</taxon>
        <taxon>Pseudomonadati</taxon>
        <taxon>Pseudomonadota</taxon>
        <taxon>Alphaproteobacteria</taxon>
        <taxon>Hyphomicrobiales</taxon>
        <taxon>Aurantimonadaceae</taxon>
        <taxon>Martelella</taxon>
    </lineage>
</organism>
<protein>
    <recommendedName>
        <fullName evidence="3">DUF2948 domain-containing protein</fullName>
    </recommendedName>
</protein>
<dbReference type="RefSeq" id="WP_045685587.1">
    <property type="nucleotide sequence ID" value="NZ_CP010803.1"/>
</dbReference>
<gene>
    <name evidence="1" type="ORF">TM49_20535</name>
</gene>
<proteinExistence type="predicted"/>
<dbReference type="HOGENOM" id="CLU_118443_0_0_5"/>
<dbReference type="KEGG" id="mey:TM49_20535"/>
<sequence length="146" mass="16073">MPTEPLKLMALEEEDLATISALMQDAVFVAKDLTFSKPAGRLELQCNRFVWEEKRGFFRKPARRRAVLVCKRVSAVRSIDFTPGADDAVANLLAIQFEKTGDGPEGSLVFTLSGGGEIVADAECIEVLLSDLTTDWEARGTPHHPR</sequence>
<dbReference type="InterPro" id="IPR021335">
    <property type="entry name" value="DUF2948"/>
</dbReference>